<dbReference type="HOGENOM" id="CLU_1208309_0_0_10"/>
<evidence type="ECO:0000256" key="1">
    <source>
        <dbReference type="SAM" id="Phobius"/>
    </source>
</evidence>
<organism evidence="2 3">
    <name type="scientific">Flavobacterium branchiophilum (strain FL-15)</name>
    <dbReference type="NCBI Taxonomy" id="1034807"/>
    <lineage>
        <taxon>Bacteria</taxon>
        <taxon>Pseudomonadati</taxon>
        <taxon>Bacteroidota</taxon>
        <taxon>Flavobacteriia</taxon>
        <taxon>Flavobacteriales</taxon>
        <taxon>Flavobacteriaceae</taxon>
        <taxon>Flavobacterium</taxon>
    </lineage>
</organism>
<feature type="transmembrane region" description="Helical" evidence="1">
    <location>
        <begin position="46"/>
        <end position="66"/>
    </location>
</feature>
<feature type="transmembrane region" description="Helical" evidence="1">
    <location>
        <begin position="182"/>
        <end position="200"/>
    </location>
</feature>
<dbReference type="AlphaFoldDB" id="G2Z2N1"/>
<dbReference type="KEGG" id="fbr:FBFL15_2181"/>
<accession>G2Z2N1</accession>
<dbReference type="Proteomes" id="UP000009186">
    <property type="component" value="Chromosome"/>
</dbReference>
<dbReference type="STRING" id="1034807.FBFL15_2181"/>
<feature type="transmembrane region" description="Helical" evidence="1">
    <location>
        <begin position="7"/>
        <end position="26"/>
    </location>
</feature>
<dbReference type="EMBL" id="FQ859183">
    <property type="protein sequence ID" value="CCB70203.1"/>
    <property type="molecule type" value="Genomic_DNA"/>
</dbReference>
<reference evidence="2 3" key="1">
    <citation type="journal article" date="2011" name="Appl. Environ. Microbiol.">
        <title>Complete genome sequence of the fish pathogen Flavobacterium branchiophilum.</title>
        <authorList>
            <consortium name="1:IP"/>
            <consortium name="Microbial Evolutionary Genomics,F-75015 Paris"/>
            <consortium name="France 2:CNRS"/>
            <consortium name="URA2171"/>
            <consortium name="F-75015 Paris,France 3:Unite de Virologie et Immunologie Mol."/>
            <consortium name="INRA,78352 Jouy en Josas Cedex"/>
            <consortium name="France. 4:Unite de Mathemathique"/>
            <consortium name="Informatique et Genome,INRA"/>
            <consortium name="78352 Jouy en Josas Cedex"/>
            <consortium name="France. 5:CEA/Genoscope"/>
            <consortium name="Evry"/>
            <consortium name="France"/>
            <person name="Touchon M."/>
            <person name="Barbier P."/>
            <person name="Bernardet J.F."/>
            <person name="Loux V."/>
            <person name="Vacherie B."/>
            <person name="Barbe V."/>
            <person name="Rocha E.P."/>
            <person name="Duchaud E."/>
        </authorList>
    </citation>
    <scope>NUCLEOTIDE SEQUENCE [LARGE SCALE GENOMIC DNA]</scope>
    <source>
        <strain evidence="2 3">FL-15</strain>
    </source>
</reference>
<protein>
    <submittedName>
        <fullName evidence="2">Uncharacterized protein</fullName>
    </submittedName>
</protein>
<dbReference type="RefSeq" id="WP_014084665.1">
    <property type="nucleotide sequence ID" value="NC_016001.1"/>
</dbReference>
<gene>
    <name evidence="2" type="ordered locus">FBFL15_2181</name>
</gene>
<feature type="transmembrane region" description="Helical" evidence="1">
    <location>
        <begin position="144"/>
        <end position="170"/>
    </location>
</feature>
<proteinExistence type="predicted"/>
<name>G2Z2N1_FLABF</name>
<evidence type="ECO:0000313" key="2">
    <source>
        <dbReference type="EMBL" id="CCB70203.1"/>
    </source>
</evidence>
<keyword evidence="3" id="KW-1185">Reference proteome</keyword>
<sequence length="229" mass="27164">MEKLSLYEILSFVVPGYVLLELSKWFGSFFIDANFNLDESLSNSLLQFIIALFLGIIIHVLTFKIFMKIKWYKDLIYKSVQKISVENDFIQKAIPFLNEHYIAHRKHTEKPVNENEAENNLFDYAYYYLEINDKIAAAKSFQSLYFLFRNFFTITLFFLPISVITILILYTQNYCCCLQRTALTAFILLIIIAFILVYIGRWLREKTVEKVIWSYYVAITHEENNNKTK</sequence>
<keyword evidence="1" id="KW-0812">Transmembrane</keyword>
<keyword evidence="1" id="KW-0472">Membrane</keyword>
<keyword evidence="1" id="KW-1133">Transmembrane helix</keyword>
<evidence type="ECO:0000313" key="3">
    <source>
        <dbReference type="Proteomes" id="UP000009186"/>
    </source>
</evidence>
<dbReference type="eggNOG" id="ENOG5033K7H">
    <property type="taxonomic scope" value="Bacteria"/>
</dbReference>
<dbReference type="NCBIfam" id="NF040557">
    <property type="entry name" value="CAS_Csx27"/>
    <property type="match status" value="1"/>
</dbReference>